<sequence>MESSEPGIFRSWSTPHIGSVPLVSPTMLSNISYYVGLFEFAQGSSPRIVWDNDAKLIQNRDLFLLYIVNTPTDFPSETYIPKPTIIKSVYNDLFYIAIYMQINDVEARGFTRPLVLVVAHPIKKLITHLYETKMETLENYADKLQKSAAETFPHDIQKYTVSIRNTIEKHPESKELLQSKVNELESMMKLMKITPEKDIEPYDADPEYFLHIKNDLRPIKKLTHFNEIKSDLLKFISNLPNDVIQSRSLTQLRKETYTMIESVYLRDSPTLINIFKNKTIMDCLFTLYSGHTLFILANDTNEAQAIASRIAVLTPFGQPFPVVGSTERSDIAQIVICMSFDPEKYQNYSLMDLDNQAEFTGIKCPQDSILMKELPKNTDHSSTSLVSLFSIELKKIGMRFLCKMMELSRRASQPEERVAQQMRSIGFSSADEPILKNWTAIAQQIISSIP</sequence>
<dbReference type="OrthoDB" id="10581399at2759"/>
<dbReference type="Pfam" id="PF11704">
    <property type="entry name" value="Folliculin"/>
    <property type="match status" value="1"/>
</dbReference>
<evidence type="ECO:0000259" key="1">
    <source>
        <dbReference type="Pfam" id="PF11704"/>
    </source>
</evidence>
<keyword evidence="4" id="KW-1185">Reference proteome</keyword>
<dbReference type="AlphaFoldDB" id="A2FHC2"/>
<reference evidence="3" key="1">
    <citation type="submission" date="2006-10" db="EMBL/GenBank/DDBJ databases">
        <authorList>
            <person name="Amadeo P."/>
            <person name="Zhao Q."/>
            <person name="Wortman J."/>
            <person name="Fraser-Liggett C."/>
            <person name="Carlton J."/>
        </authorList>
    </citation>
    <scope>NUCLEOTIDE SEQUENCE</scope>
    <source>
        <strain evidence="3">G3</strain>
    </source>
</reference>
<dbReference type="EMBL" id="DS113831">
    <property type="protein sequence ID" value="EAX94922.1"/>
    <property type="molecule type" value="Genomic_DNA"/>
</dbReference>
<accession>A2FHC2</accession>
<gene>
    <name evidence="3" type="ORF">TVAG_144290</name>
    <name evidence="2" type="ORF">TVAG_250880</name>
</gene>
<dbReference type="KEGG" id="tva:4753442"/>
<evidence type="ECO:0000313" key="3">
    <source>
        <dbReference type="EMBL" id="EAX95680.1"/>
    </source>
</evidence>
<protein>
    <recommendedName>
        <fullName evidence="1">Folliculin/SMCR8 longin domain-containing protein</fullName>
    </recommendedName>
</protein>
<evidence type="ECO:0000313" key="2">
    <source>
        <dbReference type="EMBL" id="EAX94922.1"/>
    </source>
</evidence>
<proteinExistence type="predicted"/>
<feature type="domain" description="Folliculin/SMCR8 longin" evidence="1">
    <location>
        <begin position="94"/>
        <end position="199"/>
    </location>
</feature>
<dbReference type="InterPro" id="IPR037520">
    <property type="entry name" value="Folliculin/SMCR8_longin"/>
</dbReference>
<reference evidence="3" key="2">
    <citation type="journal article" date="2007" name="Science">
        <title>Draft genome sequence of the sexually transmitted pathogen Trichomonas vaginalis.</title>
        <authorList>
            <person name="Carlton J.M."/>
            <person name="Hirt R.P."/>
            <person name="Silva J.C."/>
            <person name="Delcher A.L."/>
            <person name="Schatz M."/>
            <person name="Zhao Q."/>
            <person name="Wortman J.R."/>
            <person name="Bidwell S.L."/>
            <person name="Alsmark U.C.M."/>
            <person name="Besteiro S."/>
            <person name="Sicheritz-Ponten T."/>
            <person name="Noel C.J."/>
            <person name="Dacks J.B."/>
            <person name="Foster P.G."/>
            <person name="Simillion C."/>
            <person name="Van de Peer Y."/>
            <person name="Miranda-Saavedra D."/>
            <person name="Barton G.J."/>
            <person name="Westrop G.D."/>
            <person name="Mueller S."/>
            <person name="Dessi D."/>
            <person name="Fiori P.L."/>
            <person name="Ren Q."/>
            <person name="Paulsen I."/>
            <person name="Zhang H."/>
            <person name="Bastida-Corcuera F.D."/>
            <person name="Simoes-Barbosa A."/>
            <person name="Brown M.T."/>
            <person name="Hayes R.D."/>
            <person name="Mukherjee M."/>
            <person name="Okumura C.Y."/>
            <person name="Schneider R."/>
            <person name="Smith A.J."/>
            <person name="Vanacova S."/>
            <person name="Villalvazo M."/>
            <person name="Haas B.J."/>
            <person name="Pertea M."/>
            <person name="Feldblyum T.V."/>
            <person name="Utterback T.R."/>
            <person name="Shu C.L."/>
            <person name="Osoegawa K."/>
            <person name="de Jong P.J."/>
            <person name="Hrdy I."/>
            <person name="Horvathova L."/>
            <person name="Zubacova Z."/>
            <person name="Dolezal P."/>
            <person name="Malik S.B."/>
            <person name="Logsdon J.M. Jr."/>
            <person name="Henze K."/>
            <person name="Gupta A."/>
            <person name="Wang C.C."/>
            <person name="Dunne R.L."/>
            <person name="Upcroft J.A."/>
            <person name="Upcroft P."/>
            <person name="White O."/>
            <person name="Salzberg S.L."/>
            <person name="Tang P."/>
            <person name="Chiu C.-H."/>
            <person name="Lee Y.-S."/>
            <person name="Embley T.M."/>
            <person name="Coombs G.H."/>
            <person name="Mottram J.C."/>
            <person name="Tachezy J."/>
            <person name="Fraser-Liggett C.M."/>
            <person name="Johnson P.J."/>
        </authorList>
    </citation>
    <scope>NUCLEOTIDE SEQUENCE [LARGE SCALE GENOMIC DNA]</scope>
    <source>
        <strain evidence="3">G3</strain>
    </source>
</reference>
<dbReference type="Proteomes" id="UP000001542">
    <property type="component" value="Unassembled WGS sequence"/>
</dbReference>
<dbReference type="KEGG" id="tva:4752665"/>
<dbReference type="VEuPathDB" id="TrichDB:TVAG_144290"/>
<dbReference type="EMBL" id="DS113793">
    <property type="protein sequence ID" value="EAX95680.1"/>
    <property type="molecule type" value="Genomic_DNA"/>
</dbReference>
<name>A2FHC2_TRIV3</name>
<dbReference type="VEuPathDB" id="TrichDB:TVAGG3_0143900"/>
<dbReference type="GO" id="GO:0005096">
    <property type="term" value="F:GTPase activator activity"/>
    <property type="evidence" value="ECO:0007669"/>
    <property type="project" value="InterPro"/>
</dbReference>
<organism evidence="3 4">
    <name type="scientific">Trichomonas vaginalis (strain ATCC PRA-98 / G3)</name>
    <dbReference type="NCBI Taxonomy" id="412133"/>
    <lineage>
        <taxon>Eukaryota</taxon>
        <taxon>Metamonada</taxon>
        <taxon>Parabasalia</taxon>
        <taxon>Trichomonadida</taxon>
        <taxon>Trichomonadidae</taxon>
        <taxon>Trichomonas</taxon>
    </lineage>
</organism>
<evidence type="ECO:0000313" key="4">
    <source>
        <dbReference type="Proteomes" id="UP000001542"/>
    </source>
</evidence>